<keyword evidence="2" id="KW-1185">Reference proteome</keyword>
<accession>A0AAD5PZD0</accession>
<gene>
    <name evidence="1" type="ORF">GHT06_012816</name>
</gene>
<proteinExistence type="predicted"/>
<dbReference type="AlphaFoldDB" id="A0AAD5PZD0"/>
<organism evidence="1 2">
    <name type="scientific">Daphnia sinensis</name>
    <dbReference type="NCBI Taxonomy" id="1820382"/>
    <lineage>
        <taxon>Eukaryota</taxon>
        <taxon>Metazoa</taxon>
        <taxon>Ecdysozoa</taxon>
        <taxon>Arthropoda</taxon>
        <taxon>Crustacea</taxon>
        <taxon>Branchiopoda</taxon>
        <taxon>Diplostraca</taxon>
        <taxon>Cladocera</taxon>
        <taxon>Anomopoda</taxon>
        <taxon>Daphniidae</taxon>
        <taxon>Daphnia</taxon>
        <taxon>Daphnia similis group</taxon>
    </lineage>
</organism>
<dbReference type="EMBL" id="WJBH02000003">
    <property type="protein sequence ID" value="KAI9561854.1"/>
    <property type="molecule type" value="Genomic_DNA"/>
</dbReference>
<name>A0AAD5PZD0_9CRUS</name>
<comment type="caution">
    <text evidence="1">The sequence shown here is derived from an EMBL/GenBank/DDBJ whole genome shotgun (WGS) entry which is preliminary data.</text>
</comment>
<protein>
    <submittedName>
        <fullName evidence="1">Uncharacterized protein</fullName>
    </submittedName>
</protein>
<sequence length="58" mass="6465">MNDPESICMRLPLDAAVVRLIIGSQPAMKTINNTDGYTKHQRDCALPCMLPRIMYGLS</sequence>
<evidence type="ECO:0000313" key="2">
    <source>
        <dbReference type="Proteomes" id="UP000820818"/>
    </source>
</evidence>
<evidence type="ECO:0000313" key="1">
    <source>
        <dbReference type="EMBL" id="KAI9561854.1"/>
    </source>
</evidence>
<dbReference type="Proteomes" id="UP000820818">
    <property type="component" value="Linkage Group LG3"/>
</dbReference>
<reference evidence="1 2" key="1">
    <citation type="submission" date="2022-05" db="EMBL/GenBank/DDBJ databases">
        <title>A multi-omics perspective on studying reproductive biology in Daphnia sinensis.</title>
        <authorList>
            <person name="Jia J."/>
        </authorList>
    </citation>
    <scope>NUCLEOTIDE SEQUENCE [LARGE SCALE GENOMIC DNA]</scope>
    <source>
        <strain evidence="1 2">WSL</strain>
    </source>
</reference>